<dbReference type="AlphaFoldDB" id="A0A7Z0WDY6"/>
<feature type="compositionally biased region" description="Basic and acidic residues" evidence="1">
    <location>
        <begin position="459"/>
        <end position="471"/>
    </location>
</feature>
<keyword evidence="3" id="KW-1185">Reference proteome</keyword>
<accession>A0A7Z0WDY6</accession>
<comment type="caution">
    <text evidence="2">The sequence shown here is derived from an EMBL/GenBank/DDBJ whole genome shotgun (WGS) entry which is preliminary data.</text>
</comment>
<reference evidence="2 3" key="1">
    <citation type="submission" date="2016-12" db="EMBL/GenBank/DDBJ databases">
        <title>The draft genome sequence of Actinophytocola xinjiangensis.</title>
        <authorList>
            <person name="Wang W."/>
            <person name="Yuan L."/>
        </authorList>
    </citation>
    <scope>NUCLEOTIDE SEQUENCE [LARGE SCALE GENOMIC DNA]</scope>
    <source>
        <strain evidence="2 3">CGMCC 4.4663</strain>
    </source>
</reference>
<gene>
    <name evidence="2" type="ORF">BLA60_37725</name>
</gene>
<name>A0A7Z0WDY6_9PSEU</name>
<sequence length="596" mass="65222">MTFGNEIHHQVPPVHLGDGGVHGDEFDRLLERSSVGAANAVAIQAMTPEEVVDRVQDRVPFGGRAPAGERGRDIDDVLLDLVRWAAHPPGSGQTGAVERDGPPWRPLTGGLIWHACGSARTATVIAIVRELAEANVFGYVRRDVARSIVDIAFGGAGRGQPLMYHLAHSAAPRSGLAEEVAEHLRGHPQRPVDRIQLRCADAQDLRGQVQRDLSELSRRMSATGASPVRWWDPPATETGTDPRDALVHTVIRFAIRWYSRRFAFLVRYRRAVPDVPAIDAVSGSLLGLLHSGPLSPRIVLPFVNGPLGLPHVTRAGLREELRDLYRKGLVRPATRVRANSSHTRFRLTGDGQREFRNWLLVKPGGIRGAVVLRLLRTTPFTPQQYEKLRTLSVFLDFDEEQTRDLSQWITHNLRGTSAEYSTGEHLLNGLLGPKSSRRAHVRDDPNPLVPGIPGSTDSGQRETSHLPSESRQEMIAMSLPTEDLTPVPHPVLGDLELWYQAFEAYAAVAAPDDGHFHGPHSARPVDLERLVLGLKWLEEQEPGSVRALPGLDRLRELVALGGLDAGSGTGTGTGTGVAPLHSGSACHNLWHWIHGS</sequence>
<protein>
    <submittedName>
        <fullName evidence="2">Uncharacterized protein</fullName>
    </submittedName>
</protein>
<dbReference type="Proteomes" id="UP000185696">
    <property type="component" value="Unassembled WGS sequence"/>
</dbReference>
<evidence type="ECO:0000313" key="3">
    <source>
        <dbReference type="Proteomes" id="UP000185696"/>
    </source>
</evidence>
<feature type="region of interest" description="Disordered" evidence="1">
    <location>
        <begin position="435"/>
        <end position="471"/>
    </location>
</feature>
<proteinExistence type="predicted"/>
<dbReference type="RefSeq" id="WP_075137878.1">
    <property type="nucleotide sequence ID" value="NZ_MSIF01000033.1"/>
</dbReference>
<evidence type="ECO:0000256" key="1">
    <source>
        <dbReference type="SAM" id="MobiDB-lite"/>
    </source>
</evidence>
<dbReference type="EMBL" id="MSIF01000033">
    <property type="protein sequence ID" value="OLF05121.1"/>
    <property type="molecule type" value="Genomic_DNA"/>
</dbReference>
<organism evidence="2 3">
    <name type="scientific">Actinophytocola xinjiangensis</name>
    <dbReference type="NCBI Taxonomy" id="485602"/>
    <lineage>
        <taxon>Bacteria</taxon>
        <taxon>Bacillati</taxon>
        <taxon>Actinomycetota</taxon>
        <taxon>Actinomycetes</taxon>
        <taxon>Pseudonocardiales</taxon>
        <taxon>Pseudonocardiaceae</taxon>
    </lineage>
</organism>
<dbReference type="OrthoDB" id="3690192at2"/>
<evidence type="ECO:0000313" key="2">
    <source>
        <dbReference type="EMBL" id="OLF05121.1"/>
    </source>
</evidence>